<evidence type="ECO:0000313" key="3">
    <source>
        <dbReference type="EMBL" id="KAG0310830.1"/>
    </source>
</evidence>
<dbReference type="Pfam" id="PF16884">
    <property type="entry name" value="ADH_N_2"/>
    <property type="match status" value="1"/>
</dbReference>
<dbReference type="Proteomes" id="UP000738325">
    <property type="component" value="Unassembled WGS sequence"/>
</dbReference>
<dbReference type="GO" id="GO:0016628">
    <property type="term" value="F:oxidoreductase activity, acting on the CH-CH group of donors, NAD or NADP as acceptor"/>
    <property type="evidence" value="ECO:0007669"/>
    <property type="project" value="InterPro"/>
</dbReference>
<gene>
    <name evidence="3" type="ORF">BGZ99_000126</name>
</gene>
<dbReference type="AlphaFoldDB" id="A0A9P6UM34"/>
<dbReference type="InterPro" id="IPR011032">
    <property type="entry name" value="GroES-like_sf"/>
</dbReference>
<dbReference type="EMBL" id="JAAAIP010001000">
    <property type="protein sequence ID" value="KAG0310830.1"/>
    <property type="molecule type" value="Genomic_DNA"/>
</dbReference>
<feature type="domain" description="Oxidoreductase N-terminal" evidence="2">
    <location>
        <begin position="21"/>
        <end position="115"/>
    </location>
</feature>
<evidence type="ECO:0000256" key="1">
    <source>
        <dbReference type="ARBA" id="ARBA00023002"/>
    </source>
</evidence>
<dbReference type="Gene3D" id="3.90.180.10">
    <property type="entry name" value="Medium-chain alcohol dehydrogenases, catalytic domain"/>
    <property type="match status" value="1"/>
</dbReference>
<keyword evidence="1" id="KW-0560">Oxidoreductase</keyword>
<dbReference type="InterPro" id="IPR045010">
    <property type="entry name" value="MDR_fam"/>
</dbReference>
<dbReference type="InterPro" id="IPR041694">
    <property type="entry name" value="ADH_N_2"/>
</dbReference>
<proteinExistence type="predicted"/>
<organism evidence="3 4">
    <name type="scientific">Dissophora globulifera</name>
    <dbReference type="NCBI Taxonomy" id="979702"/>
    <lineage>
        <taxon>Eukaryota</taxon>
        <taxon>Fungi</taxon>
        <taxon>Fungi incertae sedis</taxon>
        <taxon>Mucoromycota</taxon>
        <taxon>Mortierellomycotina</taxon>
        <taxon>Mortierellomycetes</taxon>
        <taxon>Mortierellales</taxon>
        <taxon>Mortierellaceae</taxon>
        <taxon>Dissophora</taxon>
    </lineage>
</organism>
<dbReference type="SUPFAM" id="SSF50129">
    <property type="entry name" value="GroES-like"/>
    <property type="match status" value="1"/>
</dbReference>
<comment type="caution">
    <text evidence="3">The sequence shown here is derived from an EMBL/GenBank/DDBJ whole genome shotgun (WGS) entry which is preliminary data.</text>
</comment>
<sequence>MVNNKAVVFKKWAVDYPVIGEHFEYVTDREITHELKDGEILTRNLYVSMDPYLRAKMRSHEETNLFGRFNLGQVIDNHAIAEVIASKNPNIPVGEIVYSFLGWEEYSVIPAGQYVEIIKNARESKLPLSARIG</sequence>
<reference evidence="3" key="1">
    <citation type="journal article" date="2020" name="Fungal Divers.">
        <title>Resolving the Mortierellaceae phylogeny through synthesis of multi-gene phylogenetics and phylogenomics.</title>
        <authorList>
            <person name="Vandepol N."/>
            <person name="Liber J."/>
            <person name="Desiro A."/>
            <person name="Na H."/>
            <person name="Kennedy M."/>
            <person name="Barry K."/>
            <person name="Grigoriev I.V."/>
            <person name="Miller A.N."/>
            <person name="O'Donnell K."/>
            <person name="Stajich J.E."/>
            <person name="Bonito G."/>
        </authorList>
    </citation>
    <scope>NUCLEOTIDE SEQUENCE</scope>
    <source>
        <strain evidence="3">REB-010B</strain>
    </source>
</reference>
<dbReference type="OrthoDB" id="809632at2759"/>
<protein>
    <recommendedName>
        <fullName evidence="2">Oxidoreductase N-terminal domain-containing protein</fullName>
    </recommendedName>
</protein>
<keyword evidence="4" id="KW-1185">Reference proteome</keyword>
<dbReference type="PANTHER" id="PTHR43205:SF7">
    <property type="entry name" value="PROSTAGLANDIN REDUCTASE 1"/>
    <property type="match status" value="1"/>
</dbReference>
<accession>A0A9P6UM34</accession>
<evidence type="ECO:0000259" key="2">
    <source>
        <dbReference type="Pfam" id="PF16884"/>
    </source>
</evidence>
<feature type="non-terminal residue" evidence="3">
    <location>
        <position position="133"/>
    </location>
</feature>
<evidence type="ECO:0000313" key="4">
    <source>
        <dbReference type="Proteomes" id="UP000738325"/>
    </source>
</evidence>
<dbReference type="PANTHER" id="PTHR43205">
    <property type="entry name" value="PROSTAGLANDIN REDUCTASE"/>
    <property type="match status" value="1"/>
</dbReference>
<name>A0A9P6UM34_9FUNG</name>